<evidence type="ECO:0000313" key="3">
    <source>
        <dbReference type="Proteomes" id="UP000050865"/>
    </source>
</evidence>
<keyword evidence="1" id="KW-0472">Membrane</keyword>
<dbReference type="AlphaFoldDB" id="A0A0R2F4D2"/>
<dbReference type="PATRIC" id="fig|1423730.4.peg.1602"/>
<reference evidence="2 3" key="1">
    <citation type="journal article" date="2015" name="Genome Announc.">
        <title>Expanding the biotechnology potential of lactobacilli through comparative genomics of 213 strains and associated genera.</title>
        <authorList>
            <person name="Sun Z."/>
            <person name="Harris H.M."/>
            <person name="McCann A."/>
            <person name="Guo C."/>
            <person name="Argimon S."/>
            <person name="Zhang W."/>
            <person name="Yang X."/>
            <person name="Jeffery I.B."/>
            <person name="Cooney J.C."/>
            <person name="Kagawa T.F."/>
            <person name="Liu W."/>
            <person name="Song Y."/>
            <person name="Salvetti E."/>
            <person name="Wrobel A."/>
            <person name="Rasinkangas P."/>
            <person name="Parkhill J."/>
            <person name="Rea M.C."/>
            <person name="O'Sullivan O."/>
            <person name="Ritari J."/>
            <person name="Douillard F.P."/>
            <person name="Paul Ross R."/>
            <person name="Yang R."/>
            <person name="Briner A.E."/>
            <person name="Felis G.E."/>
            <person name="de Vos W.M."/>
            <person name="Barrangou R."/>
            <person name="Klaenhammer T.R."/>
            <person name="Caufield P.W."/>
            <person name="Cui Y."/>
            <person name="Zhang H."/>
            <person name="O'Toole P.W."/>
        </authorList>
    </citation>
    <scope>NUCLEOTIDE SEQUENCE [LARGE SCALE GENOMIC DNA]</scope>
    <source>
        <strain evidence="2 3">DSM 22697</strain>
    </source>
</reference>
<accession>A0A0R2F4D2</accession>
<keyword evidence="1" id="KW-1133">Transmembrane helix</keyword>
<evidence type="ECO:0000313" key="2">
    <source>
        <dbReference type="EMBL" id="KRN23327.1"/>
    </source>
</evidence>
<name>A0A0R2F4D2_9LACO</name>
<keyword evidence="3" id="KW-1185">Reference proteome</keyword>
<dbReference type="EMBL" id="AYZJ01000028">
    <property type="protein sequence ID" value="KRN23327.1"/>
    <property type="molecule type" value="Genomic_DNA"/>
</dbReference>
<protein>
    <submittedName>
        <fullName evidence="2">Uncharacterized protein</fullName>
    </submittedName>
</protein>
<keyword evidence="1" id="KW-0812">Transmembrane</keyword>
<dbReference type="RefSeq" id="WP_054662206.1">
    <property type="nucleotide sequence ID" value="NZ_AYZJ01000028.1"/>
</dbReference>
<dbReference type="Proteomes" id="UP000050865">
    <property type="component" value="Unassembled WGS sequence"/>
</dbReference>
<proteinExistence type="predicted"/>
<feature type="transmembrane region" description="Helical" evidence="1">
    <location>
        <begin position="44"/>
        <end position="62"/>
    </location>
</feature>
<gene>
    <name evidence="2" type="ORF">FC75_GL001527</name>
</gene>
<feature type="transmembrane region" description="Helical" evidence="1">
    <location>
        <begin position="5"/>
        <end position="24"/>
    </location>
</feature>
<evidence type="ECO:0000256" key="1">
    <source>
        <dbReference type="SAM" id="Phobius"/>
    </source>
</evidence>
<comment type="caution">
    <text evidence="2">The sequence shown here is derived from an EMBL/GenBank/DDBJ whole genome shotgun (WGS) entry which is preliminary data.</text>
</comment>
<sequence>MRKYWWLTVVVLWLLSIVYFLVYVNSPALRTAVDASTALSMLHGLMDLLLIGGGIAIIAGLLHKIFHRK</sequence>
<organism evidence="2 3">
    <name type="scientific">Lacticaseibacillus camelliae DSM 22697 = JCM 13995</name>
    <dbReference type="NCBI Taxonomy" id="1423730"/>
    <lineage>
        <taxon>Bacteria</taxon>
        <taxon>Bacillati</taxon>
        <taxon>Bacillota</taxon>
        <taxon>Bacilli</taxon>
        <taxon>Lactobacillales</taxon>
        <taxon>Lactobacillaceae</taxon>
        <taxon>Lacticaseibacillus</taxon>
    </lineage>
</organism>